<dbReference type="Gene3D" id="3.40.50.2300">
    <property type="match status" value="1"/>
</dbReference>
<organism evidence="5 6">
    <name type="scientific">Winogradskyella litoriviva</name>
    <dbReference type="NCBI Taxonomy" id="1220182"/>
    <lineage>
        <taxon>Bacteria</taxon>
        <taxon>Pseudomonadati</taxon>
        <taxon>Bacteroidota</taxon>
        <taxon>Flavobacteriia</taxon>
        <taxon>Flavobacteriales</taxon>
        <taxon>Flavobacteriaceae</taxon>
        <taxon>Winogradskyella</taxon>
    </lineage>
</organism>
<protein>
    <submittedName>
        <fullName evidence="5">LacI family DNA-binding transcriptional regulator</fullName>
    </submittedName>
</protein>
<feature type="domain" description="HTH lacI-type" evidence="4">
    <location>
        <begin position="6"/>
        <end position="60"/>
    </location>
</feature>
<keyword evidence="1" id="KW-0805">Transcription regulation</keyword>
<dbReference type="CDD" id="cd01392">
    <property type="entry name" value="HTH_LacI"/>
    <property type="match status" value="1"/>
</dbReference>
<comment type="caution">
    <text evidence="5">The sequence shown here is derived from an EMBL/GenBank/DDBJ whole genome shotgun (WGS) entry which is preliminary data.</text>
</comment>
<dbReference type="Pfam" id="PF00356">
    <property type="entry name" value="LacI"/>
    <property type="match status" value="1"/>
</dbReference>
<dbReference type="PANTHER" id="PTHR30146">
    <property type="entry name" value="LACI-RELATED TRANSCRIPTIONAL REPRESSOR"/>
    <property type="match status" value="1"/>
</dbReference>
<dbReference type="PANTHER" id="PTHR30146:SF109">
    <property type="entry name" value="HTH-TYPE TRANSCRIPTIONAL REGULATOR GALS"/>
    <property type="match status" value="1"/>
</dbReference>
<dbReference type="Gene3D" id="1.10.260.40">
    <property type="entry name" value="lambda repressor-like DNA-binding domains"/>
    <property type="match status" value="1"/>
</dbReference>
<dbReference type="PROSITE" id="PS50932">
    <property type="entry name" value="HTH_LACI_2"/>
    <property type="match status" value="1"/>
</dbReference>
<evidence type="ECO:0000256" key="3">
    <source>
        <dbReference type="ARBA" id="ARBA00023163"/>
    </source>
</evidence>
<evidence type="ECO:0000313" key="6">
    <source>
        <dbReference type="Proteomes" id="UP000805085"/>
    </source>
</evidence>
<dbReference type="EMBL" id="JABRWQ010000006">
    <property type="protein sequence ID" value="NRD24408.1"/>
    <property type="molecule type" value="Genomic_DNA"/>
</dbReference>
<dbReference type="SMART" id="SM00354">
    <property type="entry name" value="HTH_LACI"/>
    <property type="match status" value="1"/>
</dbReference>
<dbReference type="SUPFAM" id="SSF53822">
    <property type="entry name" value="Periplasmic binding protein-like I"/>
    <property type="match status" value="1"/>
</dbReference>
<dbReference type="RefSeq" id="WP_173302060.1">
    <property type="nucleotide sequence ID" value="NZ_JABRWQ010000006.1"/>
</dbReference>
<accession>A0ABX2E7F8</accession>
<dbReference type="InterPro" id="IPR001761">
    <property type="entry name" value="Peripla_BP/Lac1_sug-bd_dom"/>
</dbReference>
<evidence type="ECO:0000256" key="1">
    <source>
        <dbReference type="ARBA" id="ARBA00023015"/>
    </source>
</evidence>
<reference evidence="5 6" key="1">
    <citation type="journal article" date="2015" name="Int. J. Syst. Evol. Microbiol.">
        <title>Winogradskyella litoriviva sp. nov., isolated from coastal seawater.</title>
        <authorList>
            <person name="Nedashkovskaya O.I."/>
            <person name="Kukhlevskiy A.D."/>
            <person name="Zhukova N.V."/>
            <person name="Kim S.J."/>
            <person name="Rhee S.K."/>
            <person name="Mikhailov V.V."/>
        </authorList>
    </citation>
    <scope>NUCLEOTIDE SEQUENCE [LARGE SCALE GENOMIC DNA]</scope>
    <source>
        <strain evidence="5 6">KMM6491</strain>
    </source>
</reference>
<dbReference type="InterPro" id="IPR000843">
    <property type="entry name" value="HTH_LacI"/>
</dbReference>
<dbReference type="SUPFAM" id="SSF47413">
    <property type="entry name" value="lambda repressor-like DNA-binding domains"/>
    <property type="match status" value="1"/>
</dbReference>
<name>A0ABX2E7F8_9FLAO</name>
<evidence type="ECO:0000256" key="2">
    <source>
        <dbReference type="ARBA" id="ARBA00023125"/>
    </source>
</evidence>
<dbReference type="InterPro" id="IPR010982">
    <property type="entry name" value="Lambda_DNA-bd_dom_sf"/>
</dbReference>
<dbReference type="GO" id="GO:0003677">
    <property type="term" value="F:DNA binding"/>
    <property type="evidence" value="ECO:0007669"/>
    <property type="project" value="UniProtKB-KW"/>
</dbReference>
<gene>
    <name evidence="5" type="ORF">HNV10_14205</name>
</gene>
<dbReference type="InterPro" id="IPR028082">
    <property type="entry name" value="Peripla_BP_I"/>
</dbReference>
<keyword evidence="6" id="KW-1185">Reference proteome</keyword>
<proteinExistence type="predicted"/>
<sequence>MKSSAVTIKQLSYLSGYSISTVSKALNNRLDISKATRETIKSIAKQHNYVPNNYAVSLRMQQTKSIAVIVPKVTEQCYSHVLCHLQKSAERQGYRILFYQSFNSYIKELNYIKSLSDGSIDGIITVTKDNRCLADYGDNSIPMELLNITENQTLEEIKNESLKSLTNLLNTYC</sequence>
<keyword evidence="2 5" id="KW-0238">DNA-binding</keyword>
<dbReference type="Proteomes" id="UP000805085">
    <property type="component" value="Unassembled WGS sequence"/>
</dbReference>
<dbReference type="Pfam" id="PF00532">
    <property type="entry name" value="Peripla_BP_1"/>
    <property type="match status" value="1"/>
</dbReference>
<evidence type="ECO:0000313" key="5">
    <source>
        <dbReference type="EMBL" id="NRD24408.1"/>
    </source>
</evidence>
<evidence type="ECO:0000259" key="4">
    <source>
        <dbReference type="PROSITE" id="PS50932"/>
    </source>
</evidence>
<keyword evidence="3" id="KW-0804">Transcription</keyword>